<keyword evidence="5" id="KW-1185">Reference proteome</keyword>
<gene>
    <name evidence="2" type="primary">metXA</name>
    <name evidence="4" type="ORF">L2716_02785</name>
</gene>
<protein>
    <recommendedName>
        <fullName evidence="2">Homoserine O-acetyltransferase</fullName>
        <shortName evidence="2">HAT</shortName>
        <ecNumber evidence="2">2.3.1.31</ecNumber>
    </recommendedName>
    <alternativeName>
        <fullName evidence="2">Homoserine transacetylase</fullName>
        <shortName evidence="2">HTA</shortName>
    </alternativeName>
</protein>
<evidence type="ECO:0000259" key="3">
    <source>
        <dbReference type="Pfam" id="PF00561"/>
    </source>
</evidence>
<dbReference type="InterPro" id="IPR008220">
    <property type="entry name" value="HAT_MetX-like"/>
</dbReference>
<evidence type="ECO:0000313" key="4">
    <source>
        <dbReference type="EMBL" id="MCF6136641.1"/>
    </source>
</evidence>
<feature type="domain" description="AB hydrolase-1" evidence="3">
    <location>
        <begin position="37"/>
        <end position="157"/>
    </location>
</feature>
<dbReference type="NCBIfam" id="NF001209">
    <property type="entry name" value="PRK00175.1"/>
    <property type="match status" value="1"/>
</dbReference>
<comment type="catalytic activity">
    <reaction evidence="2">
        <text>L-homoserine + acetyl-CoA = O-acetyl-L-homoserine + CoA</text>
        <dbReference type="Rhea" id="RHEA:13701"/>
        <dbReference type="ChEBI" id="CHEBI:57287"/>
        <dbReference type="ChEBI" id="CHEBI:57288"/>
        <dbReference type="ChEBI" id="CHEBI:57476"/>
        <dbReference type="ChEBI" id="CHEBI:57716"/>
        <dbReference type="EC" id="2.3.1.31"/>
    </reaction>
</comment>
<reference evidence="4 5" key="1">
    <citation type="submission" date="2022-01" db="EMBL/GenBank/DDBJ databases">
        <title>Alkalihalobacillus sp. EGI L200015, a novel bacterium isolated from a salt lake sediment.</title>
        <authorList>
            <person name="Gao L."/>
            <person name="Fang B.-Z."/>
            <person name="Li W.-J."/>
        </authorList>
    </citation>
    <scope>NUCLEOTIDE SEQUENCE [LARGE SCALE GENOMIC DNA]</scope>
    <source>
        <strain evidence="4 5">KCTC 12718</strain>
    </source>
</reference>
<dbReference type="PIRSF" id="PIRSF000443">
    <property type="entry name" value="Homoser_Ac_trans"/>
    <property type="match status" value="1"/>
</dbReference>
<accession>A0ABS9GY90</accession>
<evidence type="ECO:0000313" key="5">
    <source>
        <dbReference type="Proteomes" id="UP001649381"/>
    </source>
</evidence>
<dbReference type="InterPro" id="IPR000073">
    <property type="entry name" value="AB_hydrolase_1"/>
</dbReference>
<dbReference type="HAMAP" id="MF_00296">
    <property type="entry name" value="MetX_acyltransf"/>
    <property type="match status" value="1"/>
</dbReference>
<feature type="active site" evidence="2">
    <location>
        <position position="284"/>
    </location>
</feature>
<comment type="subcellular location">
    <subcellularLocation>
        <location evidence="2">Cytoplasm</location>
    </subcellularLocation>
</comment>
<feature type="active site" description="Nucleophile" evidence="2">
    <location>
        <position position="139"/>
    </location>
</feature>
<dbReference type="EC" id="2.3.1.31" evidence="2"/>
<keyword evidence="2" id="KW-0963">Cytoplasm</keyword>
<proteinExistence type="inferred from homology"/>
<sequence>MSYQTETVQIPNFTLESGEVLEEVELVYERCGPPDAPAILVCHALTGNHVTVGSDEQPGWWRGLIQKGGYIDTNQYQVITFNVLGGCNGSTGAATIHPEKGEPYGEDFPILTVRDLVEVQFVALKILGFKRLKAVVGGSLGGMQVLEWGLMYPTFMDLLIPIAVTPTLSDYGIAFNHIAKESIQHGGTKGLSIARMIGMITYRSDLLFNNRFDRRKSVSEGEPYEVVSYLSYQGDKLTDRFDANSYMTLLDAMNTHDIGRGRGGIEEAIKGYEAPMIGIGFTRDLIYPPDALGGFISSIQQHGGNAQFYEVESDFGHDGFLVEFEKWGLIVKSKLAELYTIAHQKQA</sequence>
<comment type="caution">
    <text evidence="2">Lacks conserved residue(s) required for the propagation of feature annotation.</text>
</comment>
<dbReference type="Pfam" id="PF00561">
    <property type="entry name" value="Abhydrolase_1"/>
    <property type="match status" value="1"/>
</dbReference>
<keyword evidence="2" id="KW-0486">Methionine biosynthesis</keyword>
<evidence type="ECO:0000256" key="1">
    <source>
        <dbReference type="ARBA" id="ARBA00022679"/>
    </source>
</evidence>
<name>A0ABS9GY90_9BACL</name>
<dbReference type="NCBIfam" id="TIGR01392">
    <property type="entry name" value="homoserO_Ac_trn"/>
    <property type="match status" value="1"/>
</dbReference>
<dbReference type="Proteomes" id="UP001649381">
    <property type="component" value="Unassembled WGS sequence"/>
</dbReference>
<organism evidence="4 5">
    <name type="scientific">Pseudalkalibacillus berkeleyi</name>
    <dbReference type="NCBI Taxonomy" id="1069813"/>
    <lineage>
        <taxon>Bacteria</taxon>
        <taxon>Bacillati</taxon>
        <taxon>Bacillota</taxon>
        <taxon>Bacilli</taxon>
        <taxon>Bacillales</taxon>
        <taxon>Fictibacillaceae</taxon>
        <taxon>Pseudalkalibacillus</taxon>
    </lineage>
</organism>
<dbReference type="PANTHER" id="PTHR32268:SF11">
    <property type="entry name" value="HOMOSERINE O-ACETYLTRANSFERASE"/>
    <property type="match status" value="1"/>
</dbReference>
<keyword evidence="1 2" id="KW-0808">Transferase</keyword>
<feature type="binding site" evidence="2">
    <location>
        <position position="195"/>
    </location>
    <ligand>
        <name>substrate</name>
    </ligand>
</feature>
<dbReference type="EMBL" id="JAKIJS010000001">
    <property type="protein sequence ID" value="MCF6136641.1"/>
    <property type="molecule type" value="Genomic_DNA"/>
</dbReference>
<dbReference type="RefSeq" id="WP_236331573.1">
    <property type="nucleotide sequence ID" value="NZ_JAKIJS010000001.1"/>
</dbReference>
<dbReference type="InterPro" id="IPR029058">
    <property type="entry name" value="AB_hydrolase_fold"/>
</dbReference>
<keyword evidence="2" id="KW-0028">Amino-acid biosynthesis</keyword>
<keyword evidence="2 4" id="KW-0012">Acyltransferase</keyword>
<dbReference type="PANTHER" id="PTHR32268">
    <property type="entry name" value="HOMOSERINE O-ACETYLTRANSFERASE"/>
    <property type="match status" value="1"/>
</dbReference>
<feature type="binding site" evidence="2">
    <location>
        <position position="318"/>
    </location>
    <ligand>
        <name>substrate</name>
    </ligand>
</feature>
<dbReference type="GO" id="GO:0004414">
    <property type="term" value="F:homoserine O-acetyltransferase activity"/>
    <property type="evidence" value="ECO:0007669"/>
    <property type="project" value="UniProtKB-EC"/>
</dbReference>
<dbReference type="SUPFAM" id="SSF53474">
    <property type="entry name" value="alpha/beta-Hydrolases"/>
    <property type="match status" value="1"/>
</dbReference>
<dbReference type="Gene3D" id="3.40.50.1820">
    <property type="entry name" value="alpha/beta hydrolase"/>
    <property type="match status" value="1"/>
</dbReference>
<comment type="similarity">
    <text evidence="2">Belongs to the AB hydrolase superfamily. MetX family.</text>
</comment>
<comment type="caution">
    <text evidence="4">The sequence shown here is derived from an EMBL/GenBank/DDBJ whole genome shotgun (WGS) entry which is preliminary data.</text>
</comment>
<feature type="active site" evidence="2">
    <location>
        <position position="317"/>
    </location>
</feature>
<comment type="subunit">
    <text evidence="2">Homodimer.</text>
</comment>
<comment type="pathway">
    <text evidence="2">Amino-acid biosynthesis; L-methionine biosynthesis via de novo pathway; O-acetyl-L-homoserine from L-homoserine: step 1/1.</text>
</comment>
<comment type="function">
    <text evidence="2">Transfers an acetyl group from acetyl-CoA to L-homoserine, forming acetyl-L-homoserine.</text>
</comment>
<evidence type="ECO:0000256" key="2">
    <source>
        <dbReference type="HAMAP-Rule" id="MF_00296"/>
    </source>
</evidence>